<dbReference type="CDD" id="cd00840">
    <property type="entry name" value="MPP_Mre11_N"/>
    <property type="match status" value="1"/>
</dbReference>
<dbReference type="GO" id="GO:0006260">
    <property type="term" value="P:DNA replication"/>
    <property type="evidence" value="ECO:0007669"/>
    <property type="project" value="UniProtKB-KW"/>
</dbReference>
<dbReference type="InterPro" id="IPR029052">
    <property type="entry name" value="Metallo-depent_PP-like"/>
</dbReference>
<sequence>MRILHTADWHLGRSLEGRSRLGEQADFLQELQAIVRDQEIDMVLVAGDIYDSVNPPAAAEEMFYDSLAELAEGGKRHVVVISGNHDHPDRLAASGPLAKKQGITLIGLPTANRYSFQIPRTNELAKLFALPYPSEARLRELLMNEGDEAQLRSAYSDRVAQLLKQGTSDFGNDSVNLVMSHLYALGGAESESERPIQVGGAYTVDVSAFDVPAQYAALGHLHRPQMLKAPIPVRYCGSPLAYSFSEAGQAKSVSIVELQPGEAVREGKLRLEEIYLSSGRPLVRWQAKDGIAQMWSWIEEGKDVNAWIDAEVHLSESLSMEEIQRLRKARDGFVHIRPIYPEMEAQQTEIRMGTMSMDELFRRFYNRQTGGAEPEPELTQLFLELLNEGEEEQADEAGEPAVSQFGGGAV</sequence>
<evidence type="ECO:0000313" key="13">
    <source>
        <dbReference type="Proteomes" id="UP000295418"/>
    </source>
</evidence>
<keyword evidence="8" id="KW-0255">Endonuclease</keyword>
<keyword evidence="8" id="KW-0235">DNA replication</keyword>
<feature type="domain" description="Nuclease SbcCD subunit D C-terminal" evidence="11">
    <location>
        <begin position="280"/>
        <end position="369"/>
    </location>
</feature>
<evidence type="ECO:0000256" key="3">
    <source>
        <dbReference type="ARBA" id="ARBA00013365"/>
    </source>
</evidence>
<comment type="subunit">
    <text evidence="2 8">Heterodimer of SbcC and SbcD.</text>
</comment>
<dbReference type="RefSeq" id="WP_132418113.1">
    <property type="nucleotide sequence ID" value="NZ_SKFG01000010.1"/>
</dbReference>
<reference evidence="12 13" key="1">
    <citation type="submission" date="2019-03" db="EMBL/GenBank/DDBJ databases">
        <authorList>
            <person name="Kim M.K.M."/>
        </authorList>
    </citation>
    <scope>NUCLEOTIDE SEQUENCE [LARGE SCALE GENOMIC DNA]</scope>
    <source>
        <strain evidence="12 13">18JY21-1</strain>
    </source>
</reference>
<keyword evidence="7 8" id="KW-0233">DNA recombination</keyword>
<dbReference type="InterPro" id="IPR026843">
    <property type="entry name" value="SbcD_C"/>
</dbReference>
<dbReference type="Gene3D" id="3.60.21.10">
    <property type="match status" value="1"/>
</dbReference>
<dbReference type="InterPro" id="IPR004593">
    <property type="entry name" value="SbcD"/>
</dbReference>
<evidence type="ECO:0000256" key="7">
    <source>
        <dbReference type="ARBA" id="ARBA00023172"/>
    </source>
</evidence>
<evidence type="ECO:0000256" key="4">
    <source>
        <dbReference type="ARBA" id="ARBA00022722"/>
    </source>
</evidence>
<evidence type="ECO:0000259" key="10">
    <source>
        <dbReference type="Pfam" id="PF00149"/>
    </source>
</evidence>
<dbReference type="EMBL" id="SKFG01000010">
    <property type="protein sequence ID" value="TCZ77013.1"/>
    <property type="molecule type" value="Genomic_DNA"/>
</dbReference>
<dbReference type="SUPFAM" id="SSF56300">
    <property type="entry name" value="Metallo-dependent phosphatases"/>
    <property type="match status" value="1"/>
</dbReference>
<name>A0A4R4ECV8_9BACL</name>
<dbReference type="AlphaFoldDB" id="A0A4R4ECV8"/>
<protein>
    <recommendedName>
        <fullName evidence="3 8">Nuclease SbcCD subunit D</fullName>
    </recommendedName>
</protein>
<dbReference type="Pfam" id="PF12320">
    <property type="entry name" value="SbcD_C"/>
    <property type="match status" value="1"/>
</dbReference>
<keyword evidence="5 8" id="KW-0378">Hydrolase</keyword>
<comment type="function">
    <text evidence="8">SbcCD cleaves DNA hairpin structures. These structures can inhibit DNA replication and are intermediates in certain DNA recombination reactions. The complex acts as a 3'-&gt;5' double strand exonuclease that can open hairpins. It also has a 5' single-strand endonuclease activity.</text>
</comment>
<dbReference type="InterPro" id="IPR050535">
    <property type="entry name" value="DNA_Repair-Maintenance_Comp"/>
</dbReference>
<keyword evidence="6 8" id="KW-0269">Exonuclease</keyword>
<dbReference type="InterPro" id="IPR041796">
    <property type="entry name" value="Mre11_N"/>
</dbReference>
<dbReference type="PANTHER" id="PTHR30337">
    <property type="entry name" value="COMPONENT OF ATP-DEPENDENT DSDNA EXONUCLEASE"/>
    <property type="match status" value="1"/>
</dbReference>
<dbReference type="GO" id="GO:0006310">
    <property type="term" value="P:DNA recombination"/>
    <property type="evidence" value="ECO:0007669"/>
    <property type="project" value="UniProtKB-KW"/>
</dbReference>
<gene>
    <name evidence="8" type="primary">sbcD</name>
    <name evidence="12" type="ORF">E0485_11100</name>
</gene>
<dbReference type="GO" id="GO:0004519">
    <property type="term" value="F:endonuclease activity"/>
    <property type="evidence" value="ECO:0007669"/>
    <property type="project" value="UniProtKB-KW"/>
</dbReference>
<feature type="compositionally biased region" description="Acidic residues" evidence="9">
    <location>
        <begin position="389"/>
        <end position="398"/>
    </location>
</feature>
<organism evidence="12 13">
    <name type="scientific">Paenibacillus albiflavus</name>
    <dbReference type="NCBI Taxonomy" id="2545760"/>
    <lineage>
        <taxon>Bacteria</taxon>
        <taxon>Bacillati</taxon>
        <taxon>Bacillota</taxon>
        <taxon>Bacilli</taxon>
        <taxon>Bacillales</taxon>
        <taxon>Paenibacillaceae</taxon>
        <taxon>Paenibacillus</taxon>
    </lineage>
</organism>
<keyword evidence="4 8" id="KW-0540">Nuclease</keyword>
<evidence type="ECO:0000259" key="11">
    <source>
        <dbReference type="Pfam" id="PF12320"/>
    </source>
</evidence>
<dbReference type="Pfam" id="PF00149">
    <property type="entry name" value="Metallophos"/>
    <property type="match status" value="1"/>
</dbReference>
<dbReference type="PANTHER" id="PTHR30337:SF0">
    <property type="entry name" value="NUCLEASE SBCCD SUBUNIT D"/>
    <property type="match status" value="1"/>
</dbReference>
<comment type="similarity">
    <text evidence="1 8">Belongs to the SbcD family.</text>
</comment>
<dbReference type="Proteomes" id="UP000295418">
    <property type="component" value="Unassembled WGS sequence"/>
</dbReference>
<dbReference type="InterPro" id="IPR004843">
    <property type="entry name" value="Calcineurin-like_PHP"/>
</dbReference>
<dbReference type="GO" id="GO:0008408">
    <property type="term" value="F:3'-5' exonuclease activity"/>
    <property type="evidence" value="ECO:0007669"/>
    <property type="project" value="InterPro"/>
</dbReference>
<feature type="domain" description="Calcineurin-like phosphoesterase" evidence="10">
    <location>
        <begin position="1"/>
        <end position="224"/>
    </location>
</feature>
<proteinExistence type="inferred from homology"/>
<evidence type="ECO:0000256" key="1">
    <source>
        <dbReference type="ARBA" id="ARBA00010555"/>
    </source>
</evidence>
<keyword evidence="13" id="KW-1185">Reference proteome</keyword>
<accession>A0A4R4ECV8</accession>
<dbReference type="OrthoDB" id="9773856at2"/>
<evidence type="ECO:0000256" key="9">
    <source>
        <dbReference type="SAM" id="MobiDB-lite"/>
    </source>
</evidence>
<evidence type="ECO:0000256" key="8">
    <source>
        <dbReference type="RuleBase" id="RU363069"/>
    </source>
</evidence>
<comment type="caution">
    <text evidence="12">The sequence shown here is derived from an EMBL/GenBank/DDBJ whole genome shotgun (WGS) entry which is preliminary data.</text>
</comment>
<evidence type="ECO:0000256" key="6">
    <source>
        <dbReference type="ARBA" id="ARBA00022839"/>
    </source>
</evidence>
<evidence type="ECO:0000256" key="2">
    <source>
        <dbReference type="ARBA" id="ARBA00011322"/>
    </source>
</evidence>
<evidence type="ECO:0000256" key="5">
    <source>
        <dbReference type="ARBA" id="ARBA00022801"/>
    </source>
</evidence>
<evidence type="ECO:0000313" key="12">
    <source>
        <dbReference type="EMBL" id="TCZ77013.1"/>
    </source>
</evidence>
<feature type="region of interest" description="Disordered" evidence="9">
    <location>
        <begin position="389"/>
        <end position="410"/>
    </location>
</feature>
<dbReference type="NCBIfam" id="TIGR00619">
    <property type="entry name" value="sbcd"/>
    <property type="match status" value="1"/>
</dbReference>